<dbReference type="AlphaFoldDB" id="A0A1G5KBG3"/>
<dbReference type="Pfam" id="PF25753">
    <property type="entry name" value="SF0329"/>
    <property type="match status" value="1"/>
</dbReference>
<name>A0A1G5KBG3_9BACL</name>
<dbReference type="InterPro" id="IPR057955">
    <property type="entry name" value="SF0329-like"/>
</dbReference>
<proteinExistence type="predicted"/>
<reference evidence="2" key="1">
    <citation type="submission" date="2016-10" db="EMBL/GenBank/DDBJ databases">
        <authorList>
            <person name="Varghese N."/>
            <person name="Submissions S."/>
        </authorList>
    </citation>
    <scope>NUCLEOTIDE SEQUENCE [LARGE SCALE GENOMIC DNA]</scope>
    <source>
        <strain evidence="2">BL9</strain>
    </source>
</reference>
<dbReference type="Proteomes" id="UP000198538">
    <property type="component" value="Unassembled WGS sequence"/>
</dbReference>
<dbReference type="RefSeq" id="WP_090923218.1">
    <property type="nucleotide sequence ID" value="NZ_FMVM01000014.1"/>
</dbReference>
<evidence type="ECO:0000313" key="2">
    <source>
        <dbReference type="Proteomes" id="UP000198538"/>
    </source>
</evidence>
<evidence type="ECO:0000313" key="1">
    <source>
        <dbReference type="EMBL" id="SCY97953.1"/>
    </source>
</evidence>
<protein>
    <submittedName>
        <fullName evidence="1">Uncharacterized protein</fullName>
    </submittedName>
</protein>
<accession>A0A1G5KBG3</accession>
<gene>
    <name evidence="1" type="ORF">SAMN05720606_11472</name>
</gene>
<organism evidence="1 2">
    <name type="scientific">Paenibacillus polysaccharolyticus</name>
    <dbReference type="NCBI Taxonomy" id="582692"/>
    <lineage>
        <taxon>Bacteria</taxon>
        <taxon>Bacillati</taxon>
        <taxon>Bacillota</taxon>
        <taxon>Bacilli</taxon>
        <taxon>Bacillales</taxon>
        <taxon>Paenibacillaceae</taxon>
        <taxon>Paenibacillus</taxon>
    </lineage>
</organism>
<dbReference type="EMBL" id="FMVM01000014">
    <property type="protein sequence ID" value="SCY97953.1"/>
    <property type="molecule type" value="Genomic_DNA"/>
</dbReference>
<sequence>MSWSKLKQQLESFLSPALAGTVAYRATSYRYSPDKSGSGYLTVDQKNILNMADTTTPIRWYQTDQEIKNDPNIVIPVSMEEIEAIRKETKGAVPEERLEIMVRGRKSTSHAKELLAAQAALSKSNFTSVATTFLATSIEDNLESNDILLNILALIDRRVGKKRILNMSDSIKMKHSAVQYFYELRRRTV</sequence>
<dbReference type="STRING" id="582692.SAMN05720606_11472"/>
<keyword evidence="2" id="KW-1185">Reference proteome</keyword>